<keyword evidence="4 6" id="KW-1133">Transmembrane helix</keyword>
<evidence type="ECO:0000256" key="4">
    <source>
        <dbReference type="ARBA" id="ARBA00022989"/>
    </source>
</evidence>
<dbReference type="InterPro" id="IPR001123">
    <property type="entry name" value="LeuE-type"/>
</dbReference>
<dbReference type="GO" id="GO:0005886">
    <property type="term" value="C:plasma membrane"/>
    <property type="evidence" value="ECO:0007669"/>
    <property type="project" value="UniProtKB-SubCell"/>
</dbReference>
<dbReference type="PIRSF" id="PIRSF006324">
    <property type="entry name" value="LeuE"/>
    <property type="match status" value="1"/>
</dbReference>
<gene>
    <name evidence="7" type="ORF">SacxiDRAFT_3205</name>
</gene>
<proteinExistence type="predicted"/>
<dbReference type="PANTHER" id="PTHR30086">
    <property type="entry name" value="ARGININE EXPORTER PROTEIN ARGO"/>
    <property type="match status" value="1"/>
</dbReference>
<feature type="transmembrane region" description="Helical" evidence="6">
    <location>
        <begin position="179"/>
        <end position="202"/>
    </location>
</feature>
<name>I0V5K8_9PSEU</name>
<comment type="subcellular location">
    <subcellularLocation>
        <location evidence="1">Cell membrane</location>
        <topology evidence="1">Multi-pass membrane protein</topology>
    </subcellularLocation>
</comment>
<dbReference type="PANTHER" id="PTHR30086:SF20">
    <property type="entry name" value="ARGININE EXPORTER PROTEIN ARGO-RELATED"/>
    <property type="match status" value="1"/>
</dbReference>
<evidence type="ECO:0000256" key="6">
    <source>
        <dbReference type="SAM" id="Phobius"/>
    </source>
</evidence>
<keyword evidence="2" id="KW-1003">Cell membrane</keyword>
<dbReference type="Proteomes" id="UP000004691">
    <property type="component" value="Unassembled WGS sequence"/>
</dbReference>
<evidence type="ECO:0000256" key="1">
    <source>
        <dbReference type="ARBA" id="ARBA00004651"/>
    </source>
</evidence>
<evidence type="ECO:0000256" key="3">
    <source>
        <dbReference type="ARBA" id="ARBA00022692"/>
    </source>
</evidence>
<protein>
    <submittedName>
        <fullName evidence="7">Putative threonine efflux protein</fullName>
    </submittedName>
</protein>
<keyword evidence="8" id="KW-1185">Reference proteome</keyword>
<feature type="transmembrane region" description="Helical" evidence="6">
    <location>
        <begin position="146"/>
        <end position="167"/>
    </location>
</feature>
<dbReference type="HOGENOM" id="CLU_079569_3_0_11"/>
<sequence length="234" mass="25087">MLATPSATSHTLRSTTATHRFRLRSDDVTWSTYGSYLILVVLVVLAPGPDTVVTLKNSFAGGFRGGLVASAGIAAGNLVQGTAVAFGLGALIVRSQPVFQTLRWIGVIYLCYLGVQALRSARRGEYAALDGIAARSGVLRRFREGFLSNVTNPKVLALYLSVLPQFIDPAHHSTGDTLLLAYTFAVLGAVWLLLLVAFVHTVRVWFQRRSVRRGLDVATGTTLIGFGAALAIND</sequence>
<accession>I0V5K8</accession>
<evidence type="ECO:0000256" key="5">
    <source>
        <dbReference type="ARBA" id="ARBA00023136"/>
    </source>
</evidence>
<reference evidence="7 8" key="1">
    <citation type="submission" date="2012-01" db="EMBL/GenBank/DDBJ databases">
        <title>Improved High-Quality Draft sequence of Saccharomonospora xinjiangensis XJ-54.</title>
        <authorList>
            <consortium name="US DOE Joint Genome Institute"/>
            <person name="Lucas S."/>
            <person name="Han J."/>
            <person name="Lapidus A."/>
            <person name="Cheng J.-F."/>
            <person name="Goodwin L."/>
            <person name="Pitluck S."/>
            <person name="Peters L."/>
            <person name="Mikhailova N."/>
            <person name="Teshima H."/>
            <person name="Detter J.C."/>
            <person name="Han C."/>
            <person name="Tapia R."/>
            <person name="Land M."/>
            <person name="Hauser L."/>
            <person name="Kyrpides N."/>
            <person name="Ivanova N."/>
            <person name="Pagani I."/>
            <person name="Brambilla E.-M."/>
            <person name="Klenk H.-P."/>
            <person name="Woyke T."/>
        </authorList>
    </citation>
    <scope>NUCLEOTIDE SEQUENCE [LARGE SCALE GENOMIC DNA]</scope>
    <source>
        <strain evidence="7 8">XJ-54</strain>
    </source>
</reference>
<evidence type="ECO:0000313" key="8">
    <source>
        <dbReference type="Proteomes" id="UP000004691"/>
    </source>
</evidence>
<dbReference type="eggNOG" id="COG1280">
    <property type="taxonomic scope" value="Bacteria"/>
</dbReference>
<organism evidence="7 8">
    <name type="scientific">Saccharomonospora xinjiangensis XJ-54</name>
    <dbReference type="NCBI Taxonomy" id="882086"/>
    <lineage>
        <taxon>Bacteria</taxon>
        <taxon>Bacillati</taxon>
        <taxon>Actinomycetota</taxon>
        <taxon>Actinomycetes</taxon>
        <taxon>Pseudonocardiales</taxon>
        <taxon>Pseudonocardiaceae</taxon>
        <taxon>Saccharomonospora</taxon>
    </lineage>
</organism>
<dbReference type="AlphaFoldDB" id="I0V5K8"/>
<keyword evidence="5 6" id="KW-0472">Membrane</keyword>
<feature type="transmembrane region" description="Helical" evidence="6">
    <location>
        <begin position="33"/>
        <end position="55"/>
    </location>
</feature>
<feature type="transmembrane region" description="Helical" evidence="6">
    <location>
        <begin position="67"/>
        <end position="92"/>
    </location>
</feature>
<dbReference type="GO" id="GO:0015171">
    <property type="term" value="F:amino acid transmembrane transporter activity"/>
    <property type="evidence" value="ECO:0007669"/>
    <property type="project" value="TreeGrafter"/>
</dbReference>
<evidence type="ECO:0000313" key="7">
    <source>
        <dbReference type="EMBL" id="EID55411.1"/>
    </source>
</evidence>
<dbReference type="Pfam" id="PF01810">
    <property type="entry name" value="LysE"/>
    <property type="match status" value="1"/>
</dbReference>
<evidence type="ECO:0000256" key="2">
    <source>
        <dbReference type="ARBA" id="ARBA00022475"/>
    </source>
</evidence>
<dbReference type="EMBL" id="JH636049">
    <property type="protein sequence ID" value="EID55411.1"/>
    <property type="molecule type" value="Genomic_DNA"/>
</dbReference>
<keyword evidence="3 6" id="KW-0812">Transmembrane</keyword>